<gene>
    <name evidence="4" type="ORF">S01H1_04773</name>
</gene>
<protein>
    <recommendedName>
        <fullName evidence="5">L-fucose isomerase C-terminal domain-containing protein</fullName>
    </recommendedName>
</protein>
<dbReference type="AlphaFoldDB" id="X0SXX4"/>
<dbReference type="PANTHER" id="PTHR36120:SF1">
    <property type="entry name" value="L-FUCOSE ISOMERASE C-TERMINAL DOMAIN-CONTAINING PROTEIN"/>
    <property type="match status" value="1"/>
</dbReference>
<evidence type="ECO:0000256" key="3">
    <source>
        <dbReference type="SAM" id="Coils"/>
    </source>
</evidence>
<organism evidence="4">
    <name type="scientific">marine sediment metagenome</name>
    <dbReference type="NCBI Taxonomy" id="412755"/>
    <lineage>
        <taxon>unclassified sequences</taxon>
        <taxon>metagenomes</taxon>
        <taxon>ecological metagenomes</taxon>
    </lineage>
</organism>
<proteinExistence type="predicted"/>
<dbReference type="PANTHER" id="PTHR36120">
    <property type="entry name" value="FUCOSE ISOMERASE"/>
    <property type="match status" value="1"/>
</dbReference>
<sequence length="488" mass="54684">RPEFALETGMQKEINRRDLLKFAAAGGAAYLAAPGMSAFCAWPQTSKLISPGCRRSKVKVAKIYLGIPQSHYPNPDLDLKKEVRFYESEFAKLKNELADVDFVVDELVSSVEQLNKSRDKLKEADGILAIHLTLWTMPILNEIISLGRPTMVFSSPYSGHEWHNLTAVYRQEKNHHLECLLTSDYSQLAAAIRPFRAIHHLREAKILNLTTRPFNQYADLIKNKFGTEIKPLTLKRVLNTYNAISDIKAKAEADAWLKGAVQIVEPTSQDIFRSCKLALAFEKLLDEEDATVMAVDCYGSMYASLCRSYAFPCIGFTRLNDMGLGGICQSDLPCAMTHILFQGLSGRPGFVNNPGFDFSTNCATLIHCMGTTKMDGPDGPSAPYKLRSIMERREGAVPQVKMRIGQKVTQAVLMGSSKLLYFTGRIIDTPETNRGCRTKITVKVDGDAEKLWKNWANGIHRVTCYGDITKELQHFCRFKQIQLINEAV</sequence>
<keyword evidence="3" id="KW-0175">Coiled coil</keyword>
<dbReference type="GO" id="GO:0005737">
    <property type="term" value="C:cytoplasm"/>
    <property type="evidence" value="ECO:0007669"/>
    <property type="project" value="InterPro"/>
</dbReference>
<reference evidence="4" key="1">
    <citation type="journal article" date="2014" name="Front. Microbiol.">
        <title>High frequency of phylogenetically diverse reductive dehalogenase-homologous genes in deep subseafloor sedimentary metagenomes.</title>
        <authorList>
            <person name="Kawai M."/>
            <person name="Futagami T."/>
            <person name="Toyoda A."/>
            <person name="Takaki Y."/>
            <person name="Nishi S."/>
            <person name="Hori S."/>
            <person name="Arai W."/>
            <person name="Tsubouchi T."/>
            <person name="Morono Y."/>
            <person name="Uchiyama I."/>
            <person name="Ito T."/>
            <person name="Fujiyama A."/>
            <person name="Inagaki F."/>
            <person name="Takami H."/>
        </authorList>
    </citation>
    <scope>NUCLEOTIDE SEQUENCE</scope>
    <source>
        <strain evidence="4">Expedition CK06-06</strain>
    </source>
</reference>
<accession>X0SXX4</accession>
<evidence type="ECO:0000313" key="4">
    <source>
        <dbReference type="EMBL" id="GAF68665.1"/>
    </source>
</evidence>
<dbReference type="InterPro" id="IPR009015">
    <property type="entry name" value="Fucose_isomerase_N/cen_sf"/>
</dbReference>
<name>X0SXX4_9ZZZZ</name>
<dbReference type="EMBL" id="BARS01002503">
    <property type="protein sequence ID" value="GAF68665.1"/>
    <property type="molecule type" value="Genomic_DNA"/>
</dbReference>
<dbReference type="InterPro" id="IPR019546">
    <property type="entry name" value="TAT_signal_bac_arc"/>
</dbReference>
<evidence type="ECO:0000256" key="1">
    <source>
        <dbReference type="ARBA" id="ARBA00023235"/>
    </source>
</evidence>
<evidence type="ECO:0008006" key="5">
    <source>
        <dbReference type="Google" id="ProtNLM"/>
    </source>
</evidence>
<feature type="non-terminal residue" evidence="4">
    <location>
        <position position="1"/>
    </location>
</feature>
<dbReference type="SUPFAM" id="SSF53743">
    <property type="entry name" value="FucI/AraA N-terminal and middle domains"/>
    <property type="match status" value="1"/>
</dbReference>
<comment type="caution">
    <text evidence="4">The sequence shown here is derived from an EMBL/GenBank/DDBJ whole genome shotgun (WGS) entry which is preliminary data.</text>
</comment>
<keyword evidence="1" id="KW-0413">Isomerase</keyword>
<dbReference type="GO" id="GO:0005996">
    <property type="term" value="P:monosaccharide metabolic process"/>
    <property type="evidence" value="ECO:0007669"/>
    <property type="project" value="InterPro"/>
</dbReference>
<dbReference type="NCBIfam" id="TIGR01409">
    <property type="entry name" value="TAT_signal_seq"/>
    <property type="match status" value="1"/>
</dbReference>
<keyword evidence="2" id="KW-0119">Carbohydrate metabolism</keyword>
<feature type="coiled-coil region" evidence="3">
    <location>
        <begin position="76"/>
        <end position="124"/>
    </location>
</feature>
<evidence type="ECO:0000256" key="2">
    <source>
        <dbReference type="ARBA" id="ARBA00023277"/>
    </source>
</evidence>
<dbReference type="GO" id="GO:0016861">
    <property type="term" value="F:intramolecular oxidoreductase activity, interconverting aldoses and ketoses"/>
    <property type="evidence" value="ECO:0007669"/>
    <property type="project" value="InterPro"/>
</dbReference>